<dbReference type="Gene3D" id="1.20.144.10">
    <property type="entry name" value="Phosphatidic acid phosphatase type 2/haloperoxidase"/>
    <property type="match status" value="1"/>
</dbReference>
<dbReference type="SUPFAM" id="SSF48317">
    <property type="entry name" value="Acid phosphatase/Vanadium-dependent haloperoxidase"/>
    <property type="match status" value="1"/>
</dbReference>
<gene>
    <name evidence="2" type="ORF">EFREU_v1c01800</name>
</gene>
<keyword evidence="3" id="KW-1185">Reference proteome</keyword>
<dbReference type="Proteomes" id="UP000232222">
    <property type="component" value="Chromosome"/>
</dbReference>
<feature type="domain" description="Phosphatidic acid phosphatase type 2/haloperoxidase" evidence="1">
    <location>
        <begin position="143"/>
        <end position="269"/>
    </location>
</feature>
<accession>A0A2K8NQZ4</accession>
<protein>
    <recommendedName>
        <fullName evidence="1">Phosphatidic acid phosphatase type 2/haloperoxidase domain-containing protein</fullName>
    </recommendedName>
</protein>
<dbReference type="Pfam" id="PF01569">
    <property type="entry name" value="PAP2"/>
    <property type="match status" value="1"/>
</dbReference>
<dbReference type="KEGG" id="efr:EFREU_v1c01800"/>
<organism evidence="2 3">
    <name type="scientific">Entomoplasma freundtii</name>
    <dbReference type="NCBI Taxonomy" id="74700"/>
    <lineage>
        <taxon>Bacteria</taxon>
        <taxon>Bacillati</taxon>
        <taxon>Mycoplasmatota</taxon>
        <taxon>Mollicutes</taxon>
        <taxon>Entomoplasmatales</taxon>
        <taxon>Entomoplasmataceae</taxon>
        <taxon>Entomoplasma</taxon>
    </lineage>
</organism>
<dbReference type="InterPro" id="IPR000326">
    <property type="entry name" value="PAP2/HPO"/>
</dbReference>
<dbReference type="EMBL" id="CP024962">
    <property type="protein sequence ID" value="ATZ16207.1"/>
    <property type="molecule type" value="Genomic_DNA"/>
</dbReference>
<name>A0A2K8NQZ4_9MOLU</name>
<sequence length="315" mass="37823">MGGGFVLLVLFILGTLYDREIANWFLPHHENNFFGLYFEILGYGIYTIPLTIILAICRNFWKLKNNKMLTGERELGLWTLIFLLFGFLDSLGLFKNHQPFAWITWVIVLFTYAWFYAFILWYYHQPNQLLAARHGHYHWQTFLAMVIYIIGTYLTVFIFKVIFVRPRILAVVAGDAVYQPWWSVSWNPYRFKNNSFPSGHVAITLSLLSVLYLLKPRKKPHFWMALGIWTIVIIMACSRIVYNKHYLTDTLMAMIIAVAWFYFGKWINHQKWLNKWDFNHDYIHCHYQKHHRSPTSVNKPHRWFIIEVWKKRSKK</sequence>
<dbReference type="RefSeq" id="WP_166666729.1">
    <property type="nucleotide sequence ID" value="NZ_SORK01000002.1"/>
</dbReference>
<dbReference type="CDD" id="cd01610">
    <property type="entry name" value="PAP2_like"/>
    <property type="match status" value="1"/>
</dbReference>
<dbReference type="InterPro" id="IPR036938">
    <property type="entry name" value="PAP2/HPO_sf"/>
</dbReference>
<dbReference type="AlphaFoldDB" id="A0A2K8NQZ4"/>
<evidence type="ECO:0000259" key="1">
    <source>
        <dbReference type="Pfam" id="PF01569"/>
    </source>
</evidence>
<proteinExistence type="predicted"/>
<reference evidence="2 3" key="1">
    <citation type="submission" date="2017-11" db="EMBL/GenBank/DDBJ databases">
        <title>Genome sequence of Entomoplasma freundtii BARC 318 (ATCC 51999).</title>
        <authorList>
            <person name="Lo W.-S."/>
            <person name="Gasparich G.E."/>
            <person name="Kuo C.-H."/>
        </authorList>
    </citation>
    <scope>NUCLEOTIDE SEQUENCE [LARGE SCALE GENOMIC DNA]</scope>
    <source>
        <strain evidence="2 3">BARC 318</strain>
    </source>
</reference>
<evidence type="ECO:0000313" key="2">
    <source>
        <dbReference type="EMBL" id="ATZ16207.1"/>
    </source>
</evidence>
<evidence type="ECO:0000313" key="3">
    <source>
        <dbReference type="Proteomes" id="UP000232222"/>
    </source>
</evidence>